<keyword evidence="4" id="KW-0677">Repeat</keyword>
<dbReference type="AlphaFoldDB" id="A0A662YV48"/>
<feature type="domain" description="TRASH" evidence="9">
    <location>
        <begin position="130"/>
        <end position="165"/>
    </location>
</feature>
<keyword evidence="7" id="KW-0832">Ubl conjugation</keyword>
<evidence type="ECO:0000256" key="4">
    <source>
        <dbReference type="ARBA" id="ARBA00022737"/>
    </source>
</evidence>
<keyword evidence="1" id="KW-1017">Isopeptide bond</keyword>
<keyword evidence="11" id="KW-1185">Reference proteome</keyword>
<dbReference type="GO" id="GO:0008270">
    <property type="term" value="F:zinc ion binding"/>
    <property type="evidence" value="ECO:0007669"/>
    <property type="project" value="UniProtKB-KW"/>
</dbReference>
<gene>
    <name evidence="10" type="ORF">EOD39_9348</name>
</gene>
<feature type="domain" description="TRASH" evidence="9">
    <location>
        <begin position="84"/>
        <end position="119"/>
    </location>
</feature>
<dbReference type="PANTHER" id="PTHR45736">
    <property type="entry name" value="ZINC FINGER MYM-TYPE PROTEIN"/>
    <property type="match status" value="1"/>
</dbReference>
<dbReference type="InterPro" id="IPR051284">
    <property type="entry name" value="ZnF_MYMT-QRICH1"/>
</dbReference>
<evidence type="ECO:0000313" key="10">
    <source>
        <dbReference type="EMBL" id="RXN00498.1"/>
    </source>
</evidence>
<reference evidence="10 11" key="1">
    <citation type="submission" date="2019-01" db="EMBL/GenBank/DDBJ databases">
        <title>Draft Genome and Complete Hox-Cluster Characterization of the Sterlet Sturgeon (Acipenser ruthenus).</title>
        <authorList>
            <person name="Wei Q."/>
        </authorList>
    </citation>
    <scope>NUCLEOTIDE SEQUENCE [LARGE SCALE GENOMIC DNA]</scope>
    <source>
        <strain evidence="10">WHYD16114868_AA</strain>
        <tissue evidence="10">Blood</tissue>
    </source>
</reference>
<dbReference type="InterPro" id="IPR021893">
    <property type="entry name" value="ZMYM2-like_C"/>
</dbReference>
<evidence type="ECO:0000256" key="7">
    <source>
        <dbReference type="ARBA" id="ARBA00022843"/>
    </source>
</evidence>
<name>A0A662YV48_ACIRT</name>
<dbReference type="EMBL" id="SCEB01000171">
    <property type="protein sequence ID" value="RXN00498.1"/>
    <property type="molecule type" value="Genomic_DNA"/>
</dbReference>
<protein>
    <submittedName>
        <fullName evidence="10">Zinc finger MYM-type protein 2</fullName>
    </submittedName>
</protein>
<dbReference type="PANTHER" id="PTHR45736:SF6">
    <property type="entry name" value="ZINC FINGER MYM-TYPE PROTEIN 2"/>
    <property type="match status" value="1"/>
</dbReference>
<dbReference type="InterPro" id="IPR010507">
    <property type="entry name" value="Znf_MYM"/>
</dbReference>
<feature type="domain" description="TRASH" evidence="9">
    <location>
        <begin position="171"/>
        <end position="206"/>
    </location>
</feature>
<keyword evidence="6" id="KW-0862">Zinc</keyword>
<evidence type="ECO:0000256" key="1">
    <source>
        <dbReference type="ARBA" id="ARBA00022499"/>
    </source>
</evidence>
<evidence type="ECO:0000259" key="9">
    <source>
        <dbReference type="SMART" id="SM00746"/>
    </source>
</evidence>
<feature type="domain" description="TRASH" evidence="9">
    <location>
        <begin position="42"/>
        <end position="78"/>
    </location>
</feature>
<dbReference type="Pfam" id="PF25561">
    <property type="entry name" value="QRICH1"/>
    <property type="match status" value="1"/>
</dbReference>
<accession>A0A662YV48</accession>
<dbReference type="Pfam" id="PF12012">
    <property type="entry name" value="DUF3504"/>
    <property type="match status" value="1"/>
</dbReference>
<dbReference type="SMART" id="SM00746">
    <property type="entry name" value="TRASH"/>
    <property type="match status" value="4"/>
</dbReference>
<keyword evidence="5" id="KW-0863">Zinc-finger</keyword>
<dbReference type="Pfam" id="PF06467">
    <property type="entry name" value="zf-FCS"/>
    <property type="match status" value="4"/>
</dbReference>
<evidence type="ECO:0000256" key="3">
    <source>
        <dbReference type="ARBA" id="ARBA00022723"/>
    </source>
</evidence>
<sequence length="657" mass="75486">MPDGKLYNFCSSDCVSKFQAIGVQSSTNGQTTPPQNDIHLKCNYCKGSFSIKPETLEWENKVYQFCSKTCCEDYKKLHCIVTYCEYCQEEKTLHETVKFSGVKKPFCSEGCKLLFKQEFARRLGLKCVSCNYCSQMCKRAATKEIGGVIRDFCSEACSKKFTDWYNKAARCDCCKVQGNLTESVQWRAEMKRFCDQQCLLRFYCQQNVPNMSTQRGPENMCFEEEVKTKYVPVPIPVPVYIPVPVHLYSQNTPVPLTLPVPVPVPVFLPTTLDSAEKIVQTIDELRAKIPSDPLEADILAMAEMIAEADETEDCADATSEVDGIGEKVKSISTDNSYEPELDLETDFPKVAEELKTEIAFMLPQVLGEENEEKEEKPRPQVKKKGSKRGAVLCSNSKVGKPDTPESGFALKSTYGINAWKRWILTQNEADEDKKQKDEVKHTKPVRLKMDLLSHTAAELNYGLCRFVREVRRPNEECYSPDSIYYLCLGIQQHLYVNDRADNIFSDPYYQMFGQELNKIFKDWHPSVLPDGSIFSRIEEEYLWSCKQFGEHSPMVLLSTLVYFNTKYFGLRTVDQHLRLSFGNVFRQWRKTPHTKESTVCIRVHSVSEDLDKTATRKRKHKDDEDPDYEPEGNSGSLSWCPAKKRESYLYELYLSKW</sequence>
<comment type="caution">
    <text evidence="10">The sequence shown here is derived from an EMBL/GenBank/DDBJ whole genome shotgun (WGS) entry which is preliminary data.</text>
</comment>
<evidence type="ECO:0000256" key="2">
    <source>
        <dbReference type="ARBA" id="ARBA00022553"/>
    </source>
</evidence>
<dbReference type="InterPro" id="IPR057926">
    <property type="entry name" value="QRICH1_dom"/>
</dbReference>
<evidence type="ECO:0000256" key="8">
    <source>
        <dbReference type="SAM" id="MobiDB-lite"/>
    </source>
</evidence>
<dbReference type="InterPro" id="IPR011017">
    <property type="entry name" value="TRASH_dom"/>
</dbReference>
<keyword evidence="2" id="KW-0597">Phosphoprotein</keyword>
<organism evidence="10 11">
    <name type="scientific">Acipenser ruthenus</name>
    <name type="common">Sterlet sturgeon</name>
    <dbReference type="NCBI Taxonomy" id="7906"/>
    <lineage>
        <taxon>Eukaryota</taxon>
        <taxon>Metazoa</taxon>
        <taxon>Chordata</taxon>
        <taxon>Craniata</taxon>
        <taxon>Vertebrata</taxon>
        <taxon>Euteleostomi</taxon>
        <taxon>Actinopterygii</taxon>
        <taxon>Chondrostei</taxon>
        <taxon>Acipenseriformes</taxon>
        <taxon>Acipenseridae</taxon>
        <taxon>Acipenser</taxon>
    </lineage>
</organism>
<feature type="region of interest" description="Disordered" evidence="8">
    <location>
        <begin position="365"/>
        <end position="400"/>
    </location>
</feature>
<feature type="region of interest" description="Disordered" evidence="8">
    <location>
        <begin position="612"/>
        <end position="637"/>
    </location>
</feature>
<evidence type="ECO:0000256" key="6">
    <source>
        <dbReference type="ARBA" id="ARBA00022833"/>
    </source>
</evidence>
<evidence type="ECO:0000313" key="11">
    <source>
        <dbReference type="Proteomes" id="UP000289886"/>
    </source>
</evidence>
<proteinExistence type="predicted"/>
<dbReference type="Proteomes" id="UP000289886">
    <property type="component" value="Unassembled WGS sequence"/>
</dbReference>
<evidence type="ECO:0000256" key="5">
    <source>
        <dbReference type="ARBA" id="ARBA00022771"/>
    </source>
</evidence>
<keyword evidence="3" id="KW-0479">Metal-binding</keyword>